<name>A0A8H3QTJ0_9GLOM</name>
<protein>
    <submittedName>
        <fullName evidence="1">Uncharacterized protein</fullName>
    </submittedName>
</protein>
<evidence type="ECO:0000313" key="2">
    <source>
        <dbReference type="Proteomes" id="UP000615446"/>
    </source>
</evidence>
<proteinExistence type="predicted"/>
<dbReference type="EMBL" id="BLAL01000206">
    <property type="protein sequence ID" value="GES91653.1"/>
    <property type="molecule type" value="Genomic_DNA"/>
</dbReference>
<comment type="caution">
    <text evidence="1">The sequence shown here is derived from an EMBL/GenBank/DDBJ whole genome shotgun (WGS) entry which is preliminary data.</text>
</comment>
<accession>A0A8H3QTJ0</accession>
<organism evidence="1 2">
    <name type="scientific">Rhizophagus clarus</name>
    <dbReference type="NCBI Taxonomy" id="94130"/>
    <lineage>
        <taxon>Eukaryota</taxon>
        <taxon>Fungi</taxon>
        <taxon>Fungi incertae sedis</taxon>
        <taxon>Mucoromycota</taxon>
        <taxon>Glomeromycotina</taxon>
        <taxon>Glomeromycetes</taxon>
        <taxon>Glomerales</taxon>
        <taxon>Glomeraceae</taxon>
        <taxon>Rhizophagus</taxon>
    </lineage>
</organism>
<evidence type="ECO:0000313" key="1">
    <source>
        <dbReference type="EMBL" id="GES91653.1"/>
    </source>
</evidence>
<dbReference type="AlphaFoldDB" id="A0A8H3QTJ0"/>
<reference evidence="1" key="1">
    <citation type="submission" date="2019-10" db="EMBL/GenBank/DDBJ databases">
        <title>Conservation and host-specific expression of non-tandemly repeated heterogenous ribosome RNA gene in arbuscular mycorrhizal fungi.</title>
        <authorList>
            <person name="Maeda T."/>
            <person name="Kobayashi Y."/>
            <person name="Nakagawa T."/>
            <person name="Ezawa T."/>
            <person name="Yamaguchi K."/>
            <person name="Bino T."/>
            <person name="Nishimoto Y."/>
            <person name="Shigenobu S."/>
            <person name="Kawaguchi M."/>
        </authorList>
    </citation>
    <scope>NUCLEOTIDE SEQUENCE</scope>
    <source>
        <strain evidence="1">HR1</strain>
    </source>
</reference>
<sequence length="73" mass="8921">MWERDKEQLALISYDKHHCATIFKNDWFTPNEKKSNKVKVSCFPTDDNEEFRDIITRLTLHMETSRYKFGHWL</sequence>
<gene>
    <name evidence="1" type="ORF">RCL2_001845700</name>
</gene>
<dbReference type="Proteomes" id="UP000615446">
    <property type="component" value="Unassembled WGS sequence"/>
</dbReference>